<keyword evidence="2" id="KW-1185">Reference proteome</keyword>
<proteinExistence type="predicted"/>
<protein>
    <recommendedName>
        <fullName evidence="3">DNA-directed RNA polymerase subunit beta</fullName>
    </recommendedName>
</protein>
<organism evidence="1 2">
    <name type="scientific">Nocardia salmonicida</name>
    <dbReference type="NCBI Taxonomy" id="53431"/>
    <lineage>
        <taxon>Bacteria</taxon>
        <taxon>Bacillati</taxon>
        <taxon>Actinomycetota</taxon>
        <taxon>Actinomycetes</taxon>
        <taxon>Mycobacteriales</taxon>
        <taxon>Nocardiaceae</taxon>
        <taxon>Nocardia</taxon>
    </lineage>
</organism>
<dbReference type="EMBL" id="CP109527">
    <property type="protein sequence ID" value="WTY34062.1"/>
    <property type="molecule type" value="Genomic_DNA"/>
</dbReference>
<evidence type="ECO:0000313" key="1">
    <source>
        <dbReference type="EMBL" id="WTY34062.1"/>
    </source>
</evidence>
<gene>
    <name evidence="1" type="ORF">OG308_22315</name>
</gene>
<dbReference type="RefSeq" id="WP_328662847.1">
    <property type="nucleotide sequence ID" value="NZ_CP108014.1"/>
</dbReference>
<name>A0ABZ1N278_9NOCA</name>
<dbReference type="GeneID" id="91376899"/>
<evidence type="ECO:0000313" key="2">
    <source>
        <dbReference type="Proteomes" id="UP001621418"/>
    </source>
</evidence>
<evidence type="ECO:0008006" key="3">
    <source>
        <dbReference type="Google" id="ProtNLM"/>
    </source>
</evidence>
<accession>A0ABZ1N278</accession>
<sequence length="207" mass="22574">MCSLPTVIDPATGRITMQAGFVGAVMMPTDLAQRVKSTLDFRGLAPLPIIGHPRARMWTFLVRSDIRPIGDPADVARLWKARVVVIRDGDIAPTVPSAGHVDGSHLGISGHQQVPAIGGCHSRMRPRLRATVELPVNEDGRSPRPDEPDIHLTIQFSCVRVEFVACLTAALVFVCDVTARRPGTVVVDFRHCAGLPRLPNERLYLLP</sequence>
<dbReference type="Proteomes" id="UP001621418">
    <property type="component" value="Chromosome"/>
</dbReference>
<reference evidence="1 2" key="1">
    <citation type="submission" date="2022-10" db="EMBL/GenBank/DDBJ databases">
        <title>The complete genomes of actinobacterial strains from the NBC collection.</title>
        <authorList>
            <person name="Joergensen T.S."/>
            <person name="Alvarez Arevalo M."/>
            <person name="Sterndorff E.B."/>
            <person name="Faurdal D."/>
            <person name="Vuksanovic O."/>
            <person name="Mourched A.-S."/>
            <person name="Charusanti P."/>
            <person name="Shaw S."/>
            <person name="Blin K."/>
            <person name="Weber T."/>
        </authorList>
    </citation>
    <scope>NUCLEOTIDE SEQUENCE [LARGE SCALE GENOMIC DNA]</scope>
    <source>
        <strain evidence="1 2">NBC_01413</strain>
    </source>
</reference>